<accession>A0A557SBV1</accession>
<dbReference type="Proteomes" id="UP000316649">
    <property type="component" value="Unassembled WGS sequence"/>
</dbReference>
<reference evidence="1 2" key="1">
    <citation type="submission" date="2019-07" db="EMBL/GenBank/DDBJ databases">
        <title>The pathways for chlorine oxyanion respiration interact through the shared metabolite chlorate.</title>
        <authorList>
            <person name="Barnum T.P."/>
            <person name="Cheng Y."/>
            <person name="Hill K.A."/>
            <person name="Lucas L.N."/>
            <person name="Carlson H.K."/>
            <person name="Coates J.D."/>
        </authorList>
    </citation>
    <scope>NUCLEOTIDE SEQUENCE [LARGE SCALE GENOMIC DNA]</scope>
    <source>
        <strain evidence="1 2">BK-1</strain>
    </source>
</reference>
<evidence type="ECO:0000313" key="1">
    <source>
        <dbReference type="EMBL" id="TVO74900.1"/>
    </source>
</evidence>
<comment type="caution">
    <text evidence="1">The sequence shown here is derived from an EMBL/GenBank/DDBJ whole genome shotgun (WGS) entry which is preliminary data.</text>
</comment>
<name>A0A557SBV1_9GAMM</name>
<gene>
    <name evidence="1" type="ORF">FHP88_10435</name>
</gene>
<dbReference type="InterPro" id="IPR010352">
    <property type="entry name" value="DUF945"/>
</dbReference>
<organism evidence="1 2">
    <name type="scientific">Sedimenticola selenatireducens</name>
    <dbReference type="NCBI Taxonomy" id="191960"/>
    <lineage>
        <taxon>Bacteria</taxon>
        <taxon>Pseudomonadati</taxon>
        <taxon>Pseudomonadota</taxon>
        <taxon>Gammaproteobacteria</taxon>
        <taxon>Chromatiales</taxon>
        <taxon>Sedimenticolaceae</taxon>
        <taxon>Sedimenticola</taxon>
    </lineage>
</organism>
<dbReference type="AlphaFoldDB" id="A0A557SBV1"/>
<evidence type="ECO:0000313" key="2">
    <source>
        <dbReference type="Proteomes" id="UP000316649"/>
    </source>
</evidence>
<dbReference type="Pfam" id="PF06097">
    <property type="entry name" value="DUF945"/>
    <property type="match status" value="1"/>
</dbReference>
<dbReference type="OrthoDB" id="5444681at2"/>
<protein>
    <submittedName>
        <fullName evidence="1">DUF945 domain-containing protein</fullName>
    </submittedName>
</protein>
<dbReference type="EMBL" id="VMNH01000010">
    <property type="protein sequence ID" value="TVO74900.1"/>
    <property type="molecule type" value="Genomic_DNA"/>
</dbReference>
<dbReference type="RefSeq" id="WP_144358986.1">
    <property type="nucleotide sequence ID" value="NZ_VMNH01000010.1"/>
</dbReference>
<sequence length="464" mass="50155">MKRFLALFVVLGAVLLAAPGVIGYQVETYYQGLIAQFNKGGLEVTSQEYRRDWFGAEGRTSFLVKLPVGPDRSETETFRFTLLSQIDHGPLTAAGLGLAKIQSEISAEGEAILPKDYQADINTLIDIGGRGVTRIKLPATDIEAGDNRPAIHFEGMEGEMRFDASFEAVTANFTLPVLTFSDASQQLLEIAGVSLNTRSSKGVSGLMLGGGEFTIEKIGIKDSDSGTHVELAQLGIDAQSSAEADSVSAFVRYRVEKVQVDDQVYGPALLKVGFGNLPAAVLLKIQRSVEEINAQQLSDEKKGMALLSVLMGNASGLLKGNPVITVDSLSVQTPDGLIEGQLSLQAVDLEWKEITNAPVVLSKLIGDASLRMPEKMLRMLLQQKVQADLMKQFEQRRLVDPESEMPTAEQLFAMSSNVVEQQLVVLLGQEFLTKEGDAIFTNAKLADGLLNVNGKTIPLPMSPQ</sequence>
<proteinExistence type="predicted"/>
<keyword evidence="2" id="KW-1185">Reference proteome</keyword>